<gene>
    <name evidence="1" type="ORF">ACOLOM_LOCUS541</name>
</gene>
<protein>
    <submittedName>
        <fullName evidence="1">3613_t:CDS:1</fullName>
    </submittedName>
</protein>
<evidence type="ECO:0000313" key="2">
    <source>
        <dbReference type="Proteomes" id="UP000789525"/>
    </source>
</evidence>
<dbReference type="Proteomes" id="UP000789525">
    <property type="component" value="Unassembled WGS sequence"/>
</dbReference>
<dbReference type="EMBL" id="CAJVPT010000555">
    <property type="protein sequence ID" value="CAG8446512.1"/>
    <property type="molecule type" value="Genomic_DNA"/>
</dbReference>
<evidence type="ECO:0000313" key="1">
    <source>
        <dbReference type="EMBL" id="CAG8446512.1"/>
    </source>
</evidence>
<sequence length="77" mass="8816">MLFFLSIFIAQIFVPPTTPPPYQPGDGSYEKFTTEPKGPIFSEKYDRSSTPINEKGQIFMERRTEHSEDGDEKTAKI</sequence>
<keyword evidence="2" id="KW-1185">Reference proteome</keyword>
<reference evidence="1" key="1">
    <citation type="submission" date="2021-06" db="EMBL/GenBank/DDBJ databases">
        <authorList>
            <person name="Kallberg Y."/>
            <person name="Tangrot J."/>
            <person name="Rosling A."/>
        </authorList>
    </citation>
    <scope>NUCLEOTIDE SEQUENCE</scope>
    <source>
        <strain evidence="1">CL356</strain>
    </source>
</reference>
<accession>A0ACA9K1N7</accession>
<organism evidence="1 2">
    <name type="scientific">Acaulospora colombiana</name>
    <dbReference type="NCBI Taxonomy" id="27376"/>
    <lineage>
        <taxon>Eukaryota</taxon>
        <taxon>Fungi</taxon>
        <taxon>Fungi incertae sedis</taxon>
        <taxon>Mucoromycota</taxon>
        <taxon>Glomeromycotina</taxon>
        <taxon>Glomeromycetes</taxon>
        <taxon>Diversisporales</taxon>
        <taxon>Acaulosporaceae</taxon>
        <taxon>Acaulospora</taxon>
    </lineage>
</organism>
<name>A0ACA9K1N7_9GLOM</name>
<proteinExistence type="predicted"/>
<comment type="caution">
    <text evidence="1">The sequence shown here is derived from an EMBL/GenBank/DDBJ whole genome shotgun (WGS) entry which is preliminary data.</text>
</comment>